<sequence length="940" mass="105060">MCYGVFVTLKFMNAKVFTVHCSESFVETVSHYAISHKADLVIVPSITDAQSFSHEVSKLAIHGAGPEVLAFTSISGCASTAYDTAMGAAGQLLLLAQFVEQWNVIHRADYPLQLANELSVLLDELHVNCVEPNVPQGPNREEFFGHGRVIDLLCDLVPWWERECKNRAIAPPGYGISSLVESLARSGKKVIVAGVLFGKVFTRFLRLLMRSVSDAIIVLPYVDLGLSVDEWRALNSRHYQYYLMQLLRDLGVDRNEVKNLGRTKANYVVERLFNFELASYMAVNNGTESTEGIELVVCSSEAEEAVKVVEILKLCGAEINCGVQANSSYMGERAASVKPTQTVISVDKDAIRSLDGKHITFIGSDSLAARVDALSRVGMNYCDYDEIISTLILCSIEVVISSGNAVQLLCMLKHALVRFGYDADEYHKLLTEFETGVIREHSATGFEAIGSVIKEDFQQLEEFWCKIIGAISPMIAVCGGSTIAEVAAAHIQCLKRLMGKPATSECAHALNRMTQFFSLFDNYCTGAGVFSLMSYKEVCTLLVRAFFVAERNKLFEVNLTTRDTVILSGFSEAEFKPRFSYLLNDWVRERLRLPLLEEYCGRMMYVLYSFFYAKKLWITKSIKSFGAAVAEPIWMRYLTFLLRDCTARCATTQTVNGSVAATSPYCASFPNPGLDIRRKAMSVLTAKAVDTLINNPYVFYIRYILKMFPIKAVDTQHLARDFNAVVHRILREYLVSVRAEEGDYDLLLGIARRQFDVIAVTHPYADVLWWPKFKEMAHSFFEIDSERRSVATCIETGKNFVWHVSEGMQVTTRCDRVEHLRDGSVMVVCHKIGAAPSKTDIRCGFASRAIVDAVCVAESTGADIVSFAYWKITPGAVEVVQLEDFAEVVTTAKRGFKELLLRYAEQMTPFSPRDEDFSDFSAYKLLSRIRGGVLHPNAEV</sequence>
<dbReference type="Proteomes" id="UP000259762">
    <property type="component" value="Chromosome"/>
</dbReference>
<protein>
    <recommendedName>
        <fullName evidence="1">PD-(D/E)XK endonuclease-like domain-containing protein</fullName>
    </recommendedName>
</protein>
<dbReference type="AlphaFoldDB" id="A0A2Z2LBF1"/>
<name>A0A2Z2LBF1_9RICK</name>
<evidence type="ECO:0000313" key="2">
    <source>
        <dbReference type="EMBL" id="ASI47561.1"/>
    </source>
</evidence>
<evidence type="ECO:0000259" key="1">
    <source>
        <dbReference type="Pfam" id="PF12705"/>
    </source>
</evidence>
<proteinExistence type="predicted"/>
<organism evidence="2 3">
    <name type="scientific">Anaplasma ovis str. Haibei</name>
    <dbReference type="NCBI Taxonomy" id="1248439"/>
    <lineage>
        <taxon>Bacteria</taxon>
        <taxon>Pseudomonadati</taxon>
        <taxon>Pseudomonadota</taxon>
        <taxon>Alphaproteobacteria</taxon>
        <taxon>Rickettsiales</taxon>
        <taxon>Anaplasmataceae</taxon>
        <taxon>Anaplasma</taxon>
    </lineage>
</organism>
<dbReference type="InterPro" id="IPR038726">
    <property type="entry name" value="PDDEXK_AddAB-type"/>
</dbReference>
<keyword evidence="3" id="KW-1185">Reference proteome</keyword>
<evidence type="ECO:0000313" key="3">
    <source>
        <dbReference type="Proteomes" id="UP000259762"/>
    </source>
</evidence>
<dbReference type="Pfam" id="PF12705">
    <property type="entry name" value="PDDEXK_1"/>
    <property type="match status" value="1"/>
</dbReference>
<feature type="domain" description="PD-(D/E)XK endonuclease-like" evidence="1">
    <location>
        <begin position="684"/>
        <end position="892"/>
    </location>
</feature>
<dbReference type="KEGG" id="aoh:AOV_01385"/>
<dbReference type="OrthoDB" id="9780606at2"/>
<reference evidence="3" key="1">
    <citation type="submission" date="2018-06" db="EMBL/GenBank/DDBJ databases">
        <title>The Anaplasma ovis genome reveals a high proportion of pseudogenes.</title>
        <authorList>
            <person name="Liu Z."/>
            <person name="Peasley A.M."/>
            <person name="Yang J."/>
            <person name="Li Y."/>
            <person name="Guan G."/>
            <person name="Luo J."/>
            <person name="Yin H."/>
            <person name="Brayton K.A."/>
        </authorList>
    </citation>
    <scope>NUCLEOTIDE SEQUENCE [LARGE SCALE GENOMIC DNA]</scope>
    <source>
        <strain evidence="3">Haibei</strain>
    </source>
</reference>
<dbReference type="EMBL" id="CP015994">
    <property type="protein sequence ID" value="ASI47561.1"/>
    <property type="molecule type" value="Genomic_DNA"/>
</dbReference>
<reference evidence="2 3" key="2">
    <citation type="journal article" date="2019" name="BMC Genomics">
        <title>The Anaplasma ovis genome reveals a high proportion of pseudogenes.</title>
        <authorList>
            <person name="Liu Z."/>
            <person name="Peasley A.M."/>
            <person name="Yang J."/>
            <person name="Li Y."/>
            <person name="Guan G."/>
            <person name="Luo J."/>
            <person name="Yin H."/>
            <person name="Brayton K.A."/>
        </authorList>
    </citation>
    <scope>NUCLEOTIDE SEQUENCE [LARGE SCALE GENOMIC DNA]</scope>
    <source>
        <strain evidence="2 3">Haibei</strain>
    </source>
</reference>
<gene>
    <name evidence="2" type="ORF">AOV_01385</name>
</gene>
<accession>A0A2Z2LBF1</accession>